<evidence type="ECO:0000313" key="2">
    <source>
        <dbReference type="Proteomes" id="UP000008177"/>
    </source>
</evidence>
<name>G2YSQ6_BOTF4</name>
<protein>
    <submittedName>
        <fullName evidence="1">Uncharacterized protein</fullName>
    </submittedName>
</protein>
<dbReference type="HOGENOM" id="CLU_3191247_0_0_1"/>
<accession>G2YSQ6</accession>
<dbReference type="AlphaFoldDB" id="G2YSQ6"/>
<dbReference type="InParanoid" id="G2YSQ6"/>
<dbReference type="Proteomes" id="UP000008177">
    <property type="component" value="Unplaced contigs"/>
</dbReference>
<gene>
    <name evidence="1" type="ORF">BofuT4_uP127020.1</name>
</gene>
<reference evidence="2" key="1">
    <citation type="journal article" date="2011" name="PLoS Genet.">
        <title>Genomic analysis of the necrotrophic fungal pathogens Sclerotinia sclerotiorum and Botrytis cinerea.</title>
        <authorList>
            <person name="Amselem J."/>
            <person name="Cuomo C.A."/>
            <person name="van Kan J.A."/>
            <person name="Viaud M."/>
            <person name="Benito E.P."/>
            <person name="Couloux A."/>
            <person name="Coutinho P.M."/>
            <person name="de Vries R.P."/>
            <person name="Dyer P.S."/>
            <person name="Fillinger S."/>
            <person name="Fournier E."/>
            <person name="Gout L."/>
            <person name="Hahn M."/>
            <person name="Kohn L."/>
            <person name="Lapalu N."/>
            <person name="Plummer K.M."/>
            <person name="Pradier J.M."/>
            <person name="Quevillon E."/>
            <person name="Sharon A."/>
            <person name="Simon A."/>
            <person name="ten Have A."/>
            <person name="Tudzynski B."/>
            <person name="Tudzynski P."/>
            <person name="Wincker P."/>
            <person name="Andrew M."/>
            <person name="Anthouard V."/>
            <person name="Beever R.E."/>
            <person name="Beffa R."/>
            <person name="Benoit I."/>
            <person name="Bouzid O."/>
            <person name="Brault B."/>
            <person name="Chen Z."/>
            <person name="Choquer M."/>
            <person name="Collemare J."/>
            <person name="Cotton P."/>
            <person name="Danchin E.G."/>
            <person name="Da Silva C."/>
            <person name="Gautier A."/>
            <person name="Giraud C."/>
            <person name="Giraud T."/>
            <person name="Gonzalez C."/>
            <person name="Grossetete S."/>
            <person name="Guldener U."/>
            <person name="Henrissat B."/>
            <person name="Howlett B.J."/>
            <person name="Kodira C."/>
            <person name="Kretschmer M."/>
            <person name="Lappartient A."/>
            <person name="Leroch M."/>
            <person name="Levis C."/>
            <person name="Mauceli E."/>
            <person name="Neuveglise C."/>
            <person name="Oeser B."/>
            <person name="Pearson M."/>
            <person name="Poulain J."/>
            <person name="Poussereau N."/>
            <person name="Quesneville H."/>
            <person name="Rascle C."/>
            <person name="Schumacher J."/>
            <person name="Segurens B."/>
            <person name="Sexton A."/>
            <person name="Silva E."/>
            <person name="Sirven C."/>
            <person name="Soanes D.M."/>
            <person name="Talbot N.J."/>
            <person name="Templeton M."/>
            <person name="Yandava C."/>
            <person name="Yarden O."/>
            <person name="Zeng Q."/>
            <person name="Rollins J.A."/>
            <person name="Lebrun M.H."/>
            <person name="Dickman M."/>
        </authorList>
    </citation>
    <scope>NUCLEOTIDE SEQUENCE [LARGE SCALE GENOMIC DNA]</scope>
    <source>
        <strain evidence="2">T4</strain>
    </source>
</reference>
<dbReference type="EMBL" id="FQ790351">
    <property type="protein sequence ID" value="CCD54654.1"/>
    <property type="molecule type" value="Genomic_DNA"/>
</dbReference>
<organism evidence="1 2">
    <name type="scientific">Botryotinia fuckeliana (strain T4)</name>
    <name type="common">Noble rot fungus</name>
    <name type="synonym">Botrytis cinerea</name>
    <dbReference type="NCBI Taxonomy" id="999810"/>
    <lineage>
        <taxon>Eukaryota</taxon>
        <taxon>Fungi</taxon>
        <taxon>Dikarya</taxon>
        <taxon>Ascomycota</taxon>
        <taxon>Pezizomycotina</taxon>
        <taxon>Leotiomycetes</taxon>
        <taxon>Helotiales</taxon>
        <taxon>Sclerotiniaceae</taxon>
        <taxon>Botrytis</taxon>
    </lineage>
</organism>
<evidence type="ECO:0000313" key="1">
    <source>
        <dbReference type="EMBL" id="CCD54654.1"/>
    </source>
</evidence>
<sequence>MNGQYYVKNRWLLRNKVLRTSYLVPTIHGMYLPVSLRTPLIVSVSK</sequence>
<proteinExistence type="predicted"/>